<dbReference type="OrthoDB" id="1935604at2759"/>
<evidence type="ECO:0000256" key="4">
    <source>
        <dbReference type="ARBA" id="ARBA00023163"/>
    </source>
</evidence>
<keyword evidence="3" id="KW-0238">DNA-binding</keyword>
<keyword evidence="8" id="KW-1185">Reference proteome</keyword>
<comment type="subcellular location">
    <subcellularLocation>
        <location evidence="1">Nucleus</location>
    </subcellularLocation>
</comment>
<evidence type="ECO:0000256" key="1">
    <source>
        <dbReference type="ARBA" id="ARBA00004123"/>
    </source>
</evidence>
<keyword evidence="4" id="KW-0804">Transcription</keyword>
<dbReference type="GO" id="GO:0005634">
    <property type="term" value="C:nucleus"/>
    <property type="evidence" value="ECO:0007669"/>
    <property type="project" value="UniProtKB-SubCell"/>
</dbReference>
<dbReference type="Proteomes" id="UP000327013">
    <property type="component" value="Chromosome 8"/>
</dbReference>
<reference evidence="7 8" key="1">
    <citation type="submission" date="2019-06" db="EMBL/GenBank/DDBJ databases">
        <title>A chromosomal-level reference genome of Carpinus fangiana (Coryloideae, Betulaceae).</title>
        <authorList>
            <person name="Yang X."/>
            <person name="Wang Z."/>
            <person name="Zhang L."/>
            <person name="Hao G."/>
            <person name="Liu J."/>
            <person name="Yang Y."/>
        </authorList>
    </citation>
    <scope>NUCLEOTIDE SEQUENCE [LARGE SCALE GENOMIC DNA]</scope>
    <source>
        <strain evidence="7">Cfa_2016G</strain>
        <tissue evidence="7">Leaf</tissue>
    </source>
</reference>
<dbReference type="InterPro" id="IPR005508">
    <property type="entry name" value="At2g31720-like"/>
</dbReference>
<dbReference type="SUPFAM" id="SSF101936">
    <property type="entry name" value="DNA-binding pseudobarrel domain"/>
    <property type="match status" value="2"/>
</dbReference>
<evidence type="ECO:0000256" key="6">
    <source>
        <dbReference type="SAM" id="MobiDB-lite"/>
    </source>
</evidence>
<evidence type="ECO:0000256" key="2">
    <source>
        <dbReference type="ARBA" id="ARBA00023015"/>
    </source>
</evidence>
<dbReference type="EMBL" id="CM017328">
    <property type="protein sequence ID" value="KAE8123899.1"/>
    <property type="molecule type" value="Genomic_DNA"/>
</dbReference>
<name>A0A5N6RQE1_9ROSI</name>
<dbReference type="GO" id="GO:0003677">
    <property type="term" value="F:DNA binding"/>
    <property type="evidence" value="ECO:0007669"/>
    <property type="project" value="UniProtKB-KW"/>
</dbReference>
<evidence type="ECO:0000256" key="3">
    <source>
        <dbReference type="ARBA" id="ARBA00023125"/>
    </source>
</evidence>
<gene>
    <name evidence="7" type="ORF">FH972_018818</name>
</gene>
<evidence type="ECO:0000313" key="7">
    <source>
        <dbReference type="EMBL" id="KAE8123899.1"/>
    </source>
</evidence>
<feature type="compositionally biased region" description="Basic and acidic residues" evidence="6">
    <location>
        <begin position="39"/>
        <end position="54"/>
    </location>
</feature>
<dbReference type="InterPro" id="IPR015300">
    <property type="entry name" value="DNA-bd_pseudobarrel_sf"/>
</dbReference>
<feature type="region of interest" description="Disordered" evidence="6">
    <location>
        <begin position="37"/>
        <end position="63"/>
    </location>
</feature>
<organism evidence="7 8">
    <name type="scientific">Carpinus fangiana</name>
    <dbReference type="NCBI Taxonomy" id="176857"/>
    <lineage>
        <taxon>Eukaryota</taxon>
        <taxon>Viridiplantae</taxon>
        <taxon>Streptophyta</taxon>
        <taxon>Embryophyta</taxon>
        <taxon>Tracheophyta</taxon>
        <taxon>Spermatophyta</taxon>
        <taxon>Magnoliopsida</taxon>
        <taxon>eudicotyledons</taxon>
        <taxon>Gunneridae</taxon>
        <taxon>Pentapetalae</taxon>
        <taxon>rosids</taxon>
        <taxon>fabids</taxon>
        <taxon>Fagales</taxon>
        <taxon>Betulaceae</taxon>
        <taxon>Carpinus</taxon>
    </lineage>
</organism>
<feature type="region of interest" description="Disordered" evidence="6">
    <location>
        <begin position="296"/>
        <end position="318"/>
    </location>
</feature>
<keyword evidence="5" id="KW-0539">Nucleus</keyword>
<dbReference type="PANTHER" id="PTHR31541:SF25">
    <property type="entry name" value="GAMMA-GLIADIN B"/>
    <property type="match status" value="1"/>
</dbReference>
<dbReference type="Pfam" id="PF03754">
    <property type="entry name" value="At2g31720-like"/>
    <property type="match status" value="1"/>
</dbReference>
<sequence length="318" mass="35777">MEVNGLLSQRDFEGIHVDPTLSDLDKLLLVAEVASSKYEAQEKEEKKSKRKEANHSMMRSNKRRKLDMATLPMPPPDLPEEFKERIKALGGNQAEMVIQKYLYESDLDRNKSRLSIPFVQSNEGCFLREKEKTDLEKPKATILVPFIEPSGKCHEMSLGWWNMRKGPGKKSSSTYVLKSNWNMVLKANGLGLEDVSNEGCFFREKEKTHLEKPKATILVPFIEPSGKCHEMSLGWWNMRKGPGKKSSSTYVLKSNWNMVLKANGLGLEDVVQVWSFRVDPLQQKLGLALVVVSRSGGNQGGRDGGEGEEDAGNSYKAN</sequence>
<evidence type="ECO:0000256" key="5">
    <source>
        <dbReference type="ARBA" id="ARBA00023242"/>
    </source>
</evidence>
<dbReference type="AlphaFoldDB" id="A0A5N6RQE1"/>
<evidence type="ECO:0008006" key="9">
    <source>
        <dbReference type="Google" id="ProtNLM"/>
    </source>
</evidence>
<protein>
    <recommendedName>
        <fullName evidence="9">TF-B3 domain-containing protein</fullName>
    </recommendedName>
</protein>
<dbReference type="PANTHER" id="PTHR31541">
    <property type="entry name" value="B3 DOMAIN PLANT PROTEIN-RELATED"/>
    <property type="match status" value="1"/>
</dbReference>
<dbReference type="Gene3D" id="2.40.330.10">
    <property type="entry name" value="DNA-binding pseudobarrel domain"/>
    <property type="match status" value="1"/>
</dbReference>
<evidence type="ECO:0000313" key="8">
    <source>
        <dbReference type="Proteomes" id="UP000327013"/>
    </source>
</evidence>
<proteinExistence type="predicted"/>
<accession>A0A5N6RQE1</accession>
<keyword evidence="2" id="KW-0805">Transcription regulation</keyword>